<evidence type="ECO:0008006" key="4">
    <source>
        <dbReference type="Google" id="ProtNLM"/>
    </source>
</evidence>
<protein>
    <recommendedName>
        <fullName evidence="4">DNA methylase</fullName>
    </recommendedName>
</protein>
<gene>
    <name evidence="2" type="ORF">DFR45_108143</name>
</gene>
<dbReference type="InterPro" id="IPR029063">
    <property type="entry name" value="SAM-dependent_MTases_sf"/>
</dbReference>
<keyword evidence="3" id="KW-1185">Reference proteome</keyword>
<proteinExistence type="predicted"/>
<organism evidence="2 3">
    <name type="scientific">Extensimonas vulgaris</name>
    <dbReference type="NCBI Taxonomy" id="1031594"/>
    <lineage>
        <taxon>Bacteria</taxon>
        <taxon>Pseudomonadati</taxon>
        <taxon>Pseudomonadota</taxon>
        <taxon>Betaproteobacteria</taxon>
        <taxon>Burkholderiales</taxon>
        <taxon>Comamonadaceae</taxon>
        <taxon>Extensimonas</taxon>
    </lineage>
</organism>
<dbReference type="Proteomes" id="UP000252174">
    <property type="component" value="Unassembled WGS sequence"/>
</dbReference>
<dbReference type="Gene3D" id="3.40.50.150">
    <property type="entry name" value="Vaccinia Virus protein VP39"/>
    <property type="match status" value="1"/>
</dbReference>
<evidence type="ECO:0000313" key="2">
    <source>
        <dbReference type="EMBL" id="RCX08642.1"/>
    </source>
</evidence>
<dbReference type="SUPFAM" id="SSF53335">
    <property type="entry name" value="S-adenosyl-L-methionine-dependent methyltransferases"/>
    <property type="match status" value="1"/>
</dbReference>
<dbReference type="GO" id="GO:0003676">
    <property type="term" value="F:nucleic acid binding"/>
    <property type="evidence" value="ECO:0007669"/>
    <property type="project" value="InterPro"/>
</dbReference>
<dbReference type="GO" id="GO:0032259">
    <property type="term" value="P:methylation"/>
    <property type="evidence" value="ECO:0007669"/>
    <property type="project" value="InterPro"/>
</dbReference>
<feature type="compositionally biased region" description="Polar residues" evidence="1">
    <location>
        <begin position="126"/>
        <end position="138"/>
    </location>
</feature>
<evidence type="ECO:0000313" key="3">
    <source>
        <dbReference type="Proteomes" id="UP000252174"/>
    </source>
</evidence>
<dbReference type="RefSeq" id="WP_241659430.1">
    <property type="nucleotide sequence ID" value="NZ_QPJU01000008.1"/>
</dbReference>
<dbReference type="PROSITE" id="PS00092">
    <property type="entry name" value="N6_MTASE"/>
    <property type="match status" value="1"/>
</dbReference>
<evidence type="ECO:0000256" key="1">
    <source>
        <dbReference type="SAM" id="MobiDB-lite"/>
    </source>
</evidence>
<feature type="region of interest" description="Disordered" evidence="1">
    <location>
        <begin position="111"/>
        <end position="150"/>
    </location>
</feature>
<dbReference type="GO" id="GO:0008168">
    <property type="term" value="F:methyltransferase activity"/>
    <property type="evidence" value="ECO:0007669"/>
    <property type="project" value="InterPro"/>
</dbReference>
<name>A0A369AGZ5_9BURK</name>
<accession>A0A369AGZ5</accession>
<reference evidence="2 3" key="1">
    <citation type="submission" date="2018-07" db="EMBL/GenBank/DDBJ databases">
        <title>Genomic Encyclopedia of Type Strains, Phase IV (KMG-IV): sequencing the most valuable type-strain genomes for metagenomic binning, comparative biology and taxonomic classification.</title>
        <authorList>
            <person name="Goeker M."/>
        </authorList>
    </citation>
    <scope>NUCLEOTIDE SEQUENCE [LARGE SCALE GENOMIC DNA]</scope>
    <source>
        <strain evidence="2 3">DSM 100911</strain>
    </source>
</reference>
<dbReference type="InterPro" id="IPR002052">
    <property type="entry name" value="DNA_methylase_N6_adenine_CS"/>
</dbReference>
<comment type="caution">
    <text evidence="2">The sequence shown here is derived from an EMBL/GenBank/DDBJ whole genome shotgun (WGS) entry which is preliminary data.</text>
</comment>
<dbReference type="EMBL" id="QPJU01000008">
    <property type="protein sequence ID" value="RCX08642.1"/>
    <property type="molecule type" value="Genomic_DNA"/>
</dbReference>
<sequence length="150" mass="17190">MSTNTPAQENLQLATPDGGTSNVEKYEFEPIKGYPMLNWRGKRPFTSTQYYPAQLKEVHGEEVDGWRNKIFWGDNLQVMSHLLKEFRGKVDLVYIDPPFDSKADYKKKSLYEAPRSATTERRSKKNNTPTYGRTTNTFSSCMSDWSSSGS</sequence>
<dbReference type="AlphaFoldDB" id="A0A369AGZ5"/>
<feature type="region of interest" description="Disordered" evidence="1">
    <location>
        <begin position="1"/>
        <end position="22"/>
    </location>
</feature>
<feature type="compositionally biased region" description="Low complexity" evidence="1">
    <location>
        <begin position="139"/>
        <end position="150"/>
    </location>
</feature>